<sequence length="236" mass="26235">MNGFSSEEGFGVVDMSGQRSRAALVERRREKVEVEVVSIVVGRGEEHVRGTTGSVTLILYKDVKLLIDCGDPWNGPEILANLQKRGVSAEEVTHVAITHGHIDHIGNLHLFPNATFIMSRDRGQRLPNGVPEYNEADQDEDRPLFTIVPELIWMSAFEEIPGAYFLFTTAHSAEDLMFYVNTKDGVLIVAGDLFENEDLGGDVPMPVNPANYNVLREAVLDRADFIVPGHGRIFFK</sequence>
<name>A0A8S1GS08_9PELO</name>
<dbReference type="SUPFAM" id="SSF56281">
    <property type="entry name" value="Metallo-hydrolase/oxidoreductase"/>
    <property type="match status" value="1"/>
</dbReference>
<dbReference type="InterPro" id="IPR039344">
    <property type="entry name" value="MBLAC1"/>
</dbReference>
<organism evidence="2 3">
    <name type="scientific">Caenorhabditis auriculariae</name>
    <dbReference type="NCBI Taxonomy" id="2777116"/>
    <lineage>
        <taxon>Eukaryota</taxon>
        <taxon>Metazoa</taxon>
        <taxon>Ecdysozoa</taxon>
        <taxon>Nematoda</taxon>
        <taxon>Chromadorea</taxon>
        <taxon>Rhabditida</taxon>
        <taxon>Rhabditina</taxon>
        <taxon>Rhabditomorpha</taxon>
        <taxon>Rhabditoidea</taxon>
        <taxon>Rhabditidae</taxon>
        <taxon>Peloderinae</taxon>
        <taxon>Caenorhabditis</taxon>
    </lineage>
</organism>
<dbReference type="Proteomes" id="UP000835052">
    <property type="component" value="Unassembled WGS sequence"/>
</dbReference>
<dbReference type="PANTHER" id="PTHR23200:SF35">
    <property type="entry name" value="METALLO-BETA-LACTAMASE DOMAIN-CONTAINING PROTEIN"/>
    <property type="match status" value="1"/>
</dbReference>
<dbReference type="Pfam" id="PF00753">
    <property type="entry name" value="Lactamase_B"/>
    <property type="match status" value="1"/>
</dbReference>
<reference evidence="2" key="1">
    <citation type="submission" date="2020-10" db="EMBL/GenBank/DDBJ databases">
        <authorList>
            <person name="Kikuchi T."/>
        </authorList>
    </citation>
    <scope>NUCLEOTIDE SEQUENCE</scope>
    <source>
        <strain evidence="2">NKZ352</strain>
    </source>
</reference>
<dbReference type="InterPro" id="IPR001279">
    <property type="entry name" value="Metallo-B-lactamas"/>
</dbReference>
<proteinExistence type="predicted"/>
<keyword evidence="3" id="KW-1185">Reference proteome</keyword>
<protein>
    <recommendedName>
        <fullName evidence="1">Metallo-beta-lactamase domain-containing protein</fullName>
    </recommendedName>
</protein>
<evidence type="ECO:0000259" key="1">
    <source>
        <dbReference type="SMART" id="SM00849"/>
    </source>
</evidence>
<dbReference type="Gene3D" id="3.60.15.10">
    <property type="entry name" value="Ribonuclease Z/Hydroxyacylglutathione hydrolase-like"/>
    <property type="match status" value="1"/>
</dbReference>
<dbReference type="EMBL" id="CAJGYM010000002">
    <property type="protein sequence ID" value="CAD6185552.1"/>
    <property type="molecule type" value="Genomic_DNA"/>
</dbReference>
<dbReference type="SMART" id="SM00849">
    <property type="entry name" value="Lactamase_B"/>
    <property type="match status" value="1"/>
</dbReference>
<dbReference type="AlphaFoldDB" id="A0A8S1GS08"/>
<accession>A0A8S1GS08</accession>
<gene>
    <name evidence="2" type="ORF">CAUJ_LOCUS1471</name>
</gene>
<evidence type="ECO:0000313" key="2">
    <source>
        <dbReference type="EMBL" id="CAD6185552.1"/>
    </source>
</evidence>
<feature type="domain" description="Metallo-beta-lactamase" evidence="1">
    <location>
        <begin position="52"/>
        <end position="230"/>
    </location>
</feature>
<dbReference type="PANTHER" id="PTHR23200">
    <property type="entry name" value="METALLO-BETA-LACTAMASE DOMAIN-CONTAINING PROTEIN 1"/>
    <property type="match status" value="1"/>
</dbReference>
<dbReference type="InterPro" id="IPR036866">
    <property type="entry name" value="RibonucZ/Hydroxyglut_hydro"/>
</dbReference>
<comment type="caution">
    <text evidence="2">The sequence shown here is derived from an EMBL/GenBank/DDBJ whole genome shotgun (WGS) entry which is preliminary data.</text>
</comment>
<dbReference type="OrthoDB" id="10250730at2759"/>
<evidence type="ECO:0000313" key="3">
    <source>
        <dbReference type="Proteomes" id="UP000835052"/>
    </source>
</evidence>